<sequence length="137" mass="14963">MAKNYVFTVDLRYGGTTPSFLIFLDGKDILPLNTMPPLAYGDTLSFSFKGREVLDGTMYWRPLANDLPLNPFAGQEGFKFPVKEGDTFTVDRQSGNWSFVITGTYQATLTFGHAAISIPFLIDPEADVGTGMGPGPI</sequence>
<keyword evidence="2" id="KW-1185">Reference proteome</keyword>
<name>A0ABR7A863_9BURK</name>
<accession>A0ABR7A863</accession>
<evidence type="ECO:0000313" key="1">
    <source>
        <dbReference type="EMBL" id="MBC3933075.1"/>
    </source>
</evidence>
<gene>
    <name evidence="1" type="ORF">H8K43_15460</name>
</gene>
<dbReference type="RefSeq" id="WP_186904660.1">
    <property type="nucleotide sequence ID" value="NZ_JACOGD010000008.1"/>
</dbReference>
<protein>
    <submittedName>
        <fullName evidence="1">Uncharacterized protein</fullName>
    </submittedName>
</protein>
<comment type="caution">
    <text evidence="1">The sequence shown here is derived from an EMBL/GenBank/DDBJ whole genome shotgun (WGS) entry which is preliminary data.</text>
</comment>
<evidence type="ECO:0000313" key="2">
    <source>
        <dbReference type="Proteomes" id="UP000654304"/>
    </source>
</evidence>
<organism evidence="1 2">
    <name type="scientific">Undibacterium curvum</name>
    <dbReference type="NCBI Taxonomy" id="2762294"/>
    <lineage>
        <taxon>Bacteria</taxon>
        <taxon>Pseudomonadati</taxon>
        <taxon>Pseudomonadota</taxon>
        <taxon>Betaproteobacteria</taxon>
        <taxon>Burkholderiales</taxon>
        <taxon>Oxalobacteraceae</taxon>
        <taxon>Undibacterium</taxon>
    </lineage>
</organism>
<dbReference type="EMBL" id="JACOGD010000008">
    <property type="protein sequence ID" value="MBC3933075.1"/>
    <property type="molecule type" value="Genomic_DNA"/>
</dbReference>
<dbReference type="Proteomes" id="UP000654304">
    <property type="component" value="Unassembled WGS sequence"/>
</dbReference>
<proteinExistence type="predicted"/>
<reference evidence="1 2" key="1">
    <citation type="submission" date="2020-08" db="EMBL/GenBank/DDBJ databases">
        <title>Novel species isolated from subtropical streams in China.</title>
        <authorList>
            <person name="Lu H."/>
        </authorList>
    </citation>
    <scope>NUCLEOTIDE SEQUENCE [LARGE SCALE GENOMIC DNA]</scope>
    <source>
        <strain evidence="1 2">CY22W</strain>
    </source>
</reference>